<dbReference type="SMART" id="SM00895">
    <property type="entry name" value="FCD"/>
    <property type="match status" value="1"/>
</dbReference>
<evidence type="ECO:0000256" key="1">
    <source>
        <dbReference type="ARBA" id="ARBA00023015"/>
    </source>
</evidence>
<dbReference type="InterPro" id="IPR008920">
    <property type="entry name" value="TF_FadR/GntR_C"/>
</dbReference>
<evidence type="ECO:0000256" key="3">
    <source>
        <dbReference type="ARBA" id="ARBA00023163"/>
    </source>
</evidence>
<feature type="region of interest" description="Disordered" evidence="4">
    <location>
        <begin position="226"/>
        <end position="249"/>
    </location>
</feature>
<organism evidence="6 7">
    <name type="scientific">Streptomyces cinereospinus</name>
    <dbReference type="NCBI Taxonomy" id="285561"/>
    <lineage>
        <taxon>Bacteria</taxon>
        <taxon>Bacillati</taxon>
        <taxon>Actinomycetota</taxon>
        <taxon>Actinomycetes</taxon>
        <taxon>Kitasatosporales</taxon>
        <taxon>Streptomycetaceae</taxon>
        <taxon>Streptomyces</taxon>
    </lineage>
</organism>
<gene>
    <name evidence="6" type="ORF">ACFF45_34985</name>
</gene>
<dbReference type="InterPro" id="IPR036390">
    <property type="entry name" value="WH_DNA-bd_sf"/>
</dbReference>
<dbReference type="RefSeq" id="WP_381351053.1">
    <property type="nucleotide sequence ID" value="NZ_JBHMCY010000141.1"/>
</dbReference>
<evidence type="ECO:0000256" key="2">
    <source>
        <dbReference type="ARBA" id="ARBA00023125"/>
    </source>
</evidence>
<keyword evidence="1" id="KW-0805">Transcription regulation</keyword>
<dbReference type="InterPro" id="IPR011711">
    <property type="entry name" value="GntR_C"/>
</dbReference>
<evidence type="ECO:0000259" key="5">
    <source>
        <dbReference type="PROSITE" id="PS50949"/>
    </source>
</evidence>
<dbReference type="Proteomes" id="UP001589709">
    <property type="component" value="Unassembled WGS sequence"/>
</dbReference>
<feature type="domain" description="HTH gntR-type" evidence="5">
    <location>
        <begin position="1"/>
        <end position="73"/>
    </location>
</feature>
<dbReference type="PANTHER" id="PTHR43537">
    <property type="entry name" value="TRANSCRIPTIONAL REGULATOR, GNTR FAMILY"/>
    <property type="match status" value="1"/>
</dbReference>
<dbReference type="InterPro" id="IPR000524">
    <property type="entry name" value="Tscrpt_reg_HTH_GntR"/>
</dbReference>
<evidence type="ECO:0000313" key="6">
    <source>
        <dbReference type="EMBL" id="MFB9467745.1"/>
    </source>
</evidence>
<dbReference type="Gene3D" id="1.10.10.10">
    <property type="entry name" value="Winged helix-like DNA-binding domain superfamily/Winged helix DNA-binding domain"/>
    <property type="match status" value="1"/>
</dbReference>
<accession>A0ABV5NBT7</accession>
<keyword evidence="3" id="KW-0804">Transcription</keyword>
<dbReference type="PANTHER" id="PTHR43537:SF5">
    <property type="entry name" value="UXU OPERON TRANSCRIPTIONAL REGULATOR"/>
    <property type="match status" value="1"/>
</dbReference>
<dbReference type="Gene3D" id="1.20.120.530">
    <property type="entry name" value="GntR ligand-binding domain-like"/>
    <property type="match status" value="1"/>
</dbReference>
<proteinExistence type="predicted"/>
<keyword evidence="2" id="KW-0238">DNA-binding</keyword>
<dbReference type="SUPFAM" id="SSF46785">
    <property type="entry name" value="Winged helix' DNA-binding domain"/>
    <property type="match status" value="1"/>
</dbReference>
<comment type="caution">
    <text evidence="6">The sequence shown here is derived from an EMBL/GenBank/DDBJ whole genome shotgun (WGS) entry which is preliminary data.</text>
</comment>
<sequence>MPLVSGRAERAAQRVARLAESVPPGSRLGTKEKLRKLCGVSVGTFNEALRLLQARGLVTVKPGPGGGLFSAEQSPMVRLGNSFLALDARAGDVAEAVRIRDALDPLLIEDALWHASPADIAHLRRHVTAMEHAVTAADPVAFVQANWRLHAAIASISPNALLGSFYTHLLDVIESRTRTVLPAGDQPLGDYIAHRHVLHRDLVDALDRRDREEAMRLVQEHNTALGTVASPTAPLDPERPGRGCLTPGP</sequence>
<dbReference type="Pfam" id="PF00392">
    <property type="entry name" value="GntR"/>
    <property type="match status" value="1"/>
</dbReference>
<reference evidence="6 7" key="1">
    <citation type="submission" date="2024-09" db="EMBL/GenBank/DDBJ databases">
        <authorList>
            <person name="Sun Q."/>
            <person name="Mori K."/>
        </authorList>
    </citation>
    <scope>NUCLEOTIDE SEQUENCE [LARGE SCALE GENOMIC DNA]</scope>
    <source>
        <strain evidence="6 7">JCM 6917</strain>
    </source>
</reference>
<dbReference type="InterPro" id="IPR036388">
    <property type="entry name" value="WH-like_DNA-bd_sf"/>
</dbReference>
<name>A0ABV5NBT7_9ACTN</name>
<protein>
    <submittedName>
        <fullName evidence="6">FadR/GntR family transcriptional regulator</fullName>
    </submittedName>
</protein>
<evidence type="ECO:0000256" key="4">
    <source>
        <dbReference type="SAM" id="MobiDB-lite"/>
    </source>
</evidence>
<dbReference type="PROSITE" id="PS50949">
    <property type="entry name" value="HTH_GNTR"/>
    <property type="match status" value="1"/>
</dbReference>
<dbReference type="Pfam" id="PF07729">
    <property type="entry name" value="FCD"/>
    <property type="match status" value="1"/>
</dbReference>
<dbReference type="SUPFAM" id="SSF48008">
    <property type="entry name" value="GntR ligand-binding domain-like"/>
    <property type="match status" value="1"/>
</dbReference>
<dbReference type="EMBL" id="JBHMCY010000141">
    <property type="protein sequence ID" value="MFB9467745.1"/>
    <property type="molecule type" value="Genomic_DNA"/>
</dbReference>
<keyword evidence="7" id="KW-1185">Reference proteome</keyword>
<evidence type="ECO:0000313" key="7">
    <source>
        <dbReference type="Proteomes" id="UP001589709"/>
    </source>
</evidence>